<comment type="caution">
    <text evidence="5">The sequence shown here is derived from an EMBL/GenBank/DDBJ whole genome shotgun (WGS) entry which is preliminary data.</text>
</comment>
<comment type="similarity">
    <text evidence="1 3 4">Belongs to the ArsC family.</text>
</comment>
<dbReference type="Proteomes" id="UP000342300">
    <property type="component" value="Unassembled WGS sequence"/>
</dbReference>
<evidence type="ECO:0000313" key="6">
    <source>
        <dbReference type="Proteomes" id="UP000342300"/>
    </source>
</evidence>
<accession>A0A6A7RSY1</accession>
<dbReference type="InterPro" id="IPR036249">
    <property type="entry name" value="Thioredoxin-like_sf"/>
</dbReference>
<dbReference type="NCBIfam" id="TIGR00014">
    <property type="entry name" value="arsC"/>
    <property type="match status" value="1"/>
</dbReference>
<dbReference type="SUPFAM" id="SSF52833">
    <property type="entry name" value="Thioredoxin-like"/>
    <property type="match status" value="1"/>
</dbReference>
<evidence type="ECO:0000313" key="5">
    <source>
        <dbReference type="EMBL" id="MQM30429.1"/>
    </source>
</evidence>
<dbReference type="CDD" id="cd03034">
    <property type="entry name" value="ArsC_ArsC"/>
    <property type="match status" value="1"/>
</dbReference>
<reference evidence="5 6" key="1">
    <citation type="submission" date="2017-09" db="EMBL/GenBank/DDBJ databases">
        <title>Metagenomic Analysis Reveals Denitrifying Candidatus Accumulibacter and Flanking Population as a Source of N2O.</title>
        <authorList>
            <person name="Gao H."/>
            <person name="Mao Y."/>
            <person name="Zhao X."/>
            <person name="Liu W.-T."/>
            <person name="Zhang T."/>
            <person name="Wells G."/>
        </authorList>
    </citation>
    <scope>NUCLEOTIDE SEQUENCE [LARGE SCALE GENOMIC DNA]</scope>
    <source>
        <strain evidence="5">CANDO_2_IC</strain>
    </source>
</reference>
<dbReference type="GO" id="GO:0008794">
    <property type="term" value="F:arsenate reductase (glutaredoxin) activity"/>
    <property type="evidence" value="ECO:0007669"/>
    <property type="project" value="UniProtKB-UniRule"/>
</dbReference>
<keyword evidence="2 4" id="KW-0560">Oxidoreductase</keyword>
<dbReference type="AlphaFoldDB" id="A0A6A7RSY1"/>
<dbReference type="PANTHER" id="PTHR30041:SF4">
    <property type="entry name" value="ARSENATE REDUCTASE"/>
    <property type="match status" value="1"/>
</dbReference>
<dbReference type="InterPro" id="IPR006659">
    <property type="entry name" value="Arsenate_reductase"/>
</dbReference>
<organism evidence="5 6">
    <name type="scientific">Candidatus Accumulibacter phosphatis</name>
    <dbReference type="NCBI Taxonomy" id="327160"/>
    <lineage>
        <taxon>Bacteria</taxon>
        <taxon>Pseudomonadati</taxon>
        <taxon>Pseudomonadota</taxon>
        <taxon>Betaproteobacteria</taxon>
        <taxon>Candidatus Accumulibacter</taxon>
    </lineage>
</organism>
<comment type="catalytic activity">
    <reaction evidence="4">
        <text>[glutaredoxin]-dithiol + arsenate + glutathione + H(+) = glutathionyl-S-S-[glutaredoxin] + arsenite + H2O</text>
        <dbReference type="Rhea" id="RHEA:22016"/>
        <dbReference type="Rhea" id="RHEA-COMP:10729"/>
        <dbReference type="Rhea" id="RHEA-COMP:17668"/>
        <dbReference type="ChEBI" id="CHEBI:15377"/>
        <dbReference type="ChEBI" id="CHEBI:15378"/>
        <dbReference type="ChEBI" id="CHEBI:29242"/>
        <dbReference type="ChEBI" id="CHEBI:29950"/>
        <dbReference type="ChEBI" id="CHEBI:48597"/>
        <dbReference type="ChEBI" id="CHEBI:57925"/>
        <dbReference type="ChEBI" id="CHEBI:146199"/>
        <dbReference type="EC" id="1.20.4.1"/>
    </reaction>
</comment>
<dbReference type="PROSITE" id="PS51353">
    <property type="entry name" value="ARSC"/>
    <property type="match status" value="1"/>
</dbReference>
<sequence length="117" mass="13245">MSNAPLRIYHNKRCSKSRAACQLIAEKGVDAEIIDYLATPPSREELLDLLRKLGMQPEQLVRRGEAVFKDNYAGRSLSDDEWLDALTTHPILIERPIVVRGERAVLGRPPEKVLELL</sequence>
<dbReference type="PANTHER" id="PTHR30041">
    <property type="entry name" value="ARSENATE REDUCTASE"/>
    <property type="match status" value="1"/>
</dbReference>
<evidence type="ECO:0000256" key="3">
    <source>
        <dbReference type="PROSITE-ProRule" id="PRU01282"/>
    </source>
</evidence>
<evidence type="ECO:0000256" key="4">
    <source>
        <dbReference type="RuleBase" id="RU362029"/>
    </source>
</evidence>
<dbReference type="InterPro" id="IPR006660">
    <property type="entry name" value="Arsenate_reductase-like"/>
</dbReference>
<evidence type="ECO:0000256" key="1">
    <source>
        <dbReference type="ARBA" id="ARBA00007198"/>
    </source>
</evidence>
<dbReference type="Gene3D" id="3.40.30.10">
    <property type="entry name" value="Glutaredoxin"/>
    <property type="match status" value="1"/>
</dbReference>
<protein>
    <recommendedName>
        <fullName evidence="4">Arsenate reductase</fullName>
        <ecNumber evidence="4">1.20.4.1</ecNumber>
    </recommendedName>
</protein>
<dbReference type="EC" id="1.20.4.1" evidence="4"/>
<dbReference type="EMBL" id="PDHS01000166">
    <property type="protein sequence ID" value="MQM30429.1"/>
    <property type="molecule type" value="Genomic_DNA"/>
</dbReference>
<gene>
    <name evidence="5" type="primary">arsC</name>
    <name evidence="5" type="ORF">CRU78_07770</name>
</gene>
<name>A0A6A7RSY1_9PROT</name>
<dbReference type="Pfam" id="PF03960">
    <property type="entry name" value="ArsC"/>
    <property type="match status" value="1"/>
</dbReference>
<proteinExistence type="inferred from homology"/>
<evidence type="ECO:0000256" key="2">
    <source>
        <dbReference type="ARBA" id="ARBA00023002"/>
    </source>
</evidence>